<evidence type="ECO:0000313" key="2">
    <source>
        <dbReference type="Proteomes" id="UP001500353"/>
    </source>
</evidence>
<gene>
    <name evidence="1" type="ORF">GCM10023210_40960</name>
</gene>
<sequence>MDLDFRKLNSTKLFDFSKEEENLIAEVYHQLFEIYDISIINIEDSIYNQFSSDSENPFSLFTPKICYFITDKNKENPFYLFIVNKIEKTIKGGRLPAQLETLQIWGLKKLDEDCGFISVNKKKWADKIAGIFSSFNVNFKDRDFKDYYVLGSDQFKTMTFLNSKRKETIKSFSDEDFKLEVKNNILSFGLPKELSVDNTLLVSNFLEKI</sequence>
<keyword evidence="2" id="KW-1185">Reference proteome</keyword>
<dbReference type="Proteomes" id="UP001500353">
    <property type="component" value="Unassembled WGS sequence"/>
</dbReference>
<organism evidence="1 2">
    <name type="scientific">Chryseobacterium ginsengisoli</name>
    <dbReference type="NCBI Taxonomy" id="363853"/>
    <lineage>
        <taxon>Bacteria</taxon>
        <taxon>Pseudomonadati</taxon>
        <taxon>Bacteroidota</taxon>
        <taxon>Flavobacteriia</taxon>
        <taxon>Flavobacteriales</taxon>
        <taxon>Weeksellaceae</taxon>
        <taxon>Chryseobacterium group</taxon>
        <taxon>Chryseobacterium</taxon>
    </lineage>
</organism>
<evidence type="ECO:0000313" key="1">
    <source>
        <dbReference type="EMBL" id="GAA5101350.1"/>
    </source>
</evidence>
<dbReference type="EMBL" id="BAABHX010000009">
    <property type="protein sequence ID" value="GAA5101350.1"/>
    <property type="molecule type" value="Genomic_DNA"/>
</dbReference>
<reference evidence="2" key="1">
    <citation type="journal article" date="2019" name="Int. J. Syst. Evol. Microbiol.">
        <title>The Global Catalogue of Microorganisms (GCM) 10K type strain sequencing project: providing services to taxonomists for standard genome sequencing and annotation.</title>
        <authorList>
            <consortium name="The Broad Institute Genomics Platform"/>
            <consortium name="The Broad Institute Genome Sequencing Center for Infectious Disease"/>
            <person name="Wu L."/>
            <person name="Ma J."/>
        </authorList>
    </citation>
    <scope>NUCLEOTIDE SEQUENCE [LARGE SCALE GENOMIC DNA]</scope>
    <source>
        <strain evidence="2">JCM 18019</strain>
    </source>
</reference>
<comment type="caution">
    <text evidence="1">The sequence shown here is derived from an EMBL/GenBank/DDBJ whole genome shotgun (WGS) entry which is preliminary data.</text>
</comment>
<dbReference type="RefSeq" id="WP_345208152.1">
    <property type="nucleotide sequence ID" value="NZ_BAABHX010000009.1"/>
</dbReference>
<name>A0ABP9MTG8_9FLAO</name>
<proteinExistence type="predicted"/>
<protein>
    <submittedName>
        <fullName evidence="1">Uncharacterized protein</fullName>
    </submittedName>
</protein>
<accession>A0ABP9MTG8</accession>